<dbReference type="Pfam" id="PF13560">
    <property type="entry name" value="HTH_31"/>
    <property type="match status" value="1"/>
</dbReference>
<dbReference type="EMBL" id="JAQZSM010000004">
    <property type="protein sequence ID" value="MDD7970840.1"/>
    <property type="molecule type" value="Genomic_DNA"/>
</dbReference>
<dbReference type="RefSeq" id="WP_274351520.1">
    <property type="nucleotide sequence ID" value="NZ_JAQZSM010000004.1"/>
</dbReference>
<protein>
    <submittedName>
        <fullName evidence="2">Helix-turn-helix transcriptional regulator</fullName>
    </submittedName>
</protein>
<organism evidence="2 3">
    <name type="scientific">Roseinatronobacter alkalisoli</name>
    <dbReference type="NCBI Taxonomy" id="3028235"/>
    <lineage>
        <taxon>Bacteria</taxon>
        <taxon>Pseudomonadati</taxon>
        <taxon>Pseudomonadota</taxon>
        <taxon>Alphaproteobacteria</taxon>
        <taxon>Rhodobacterales</taxon>
        <taxon>Paracoccaceae</taxon>
        <taxon>Roseinatronobacter</taxon>
    </lineage>
</organism>
<dbReference type="InterPro" id="IPR035965">
    <property type="entry name" value="PAS-like_dom_sf"/>
</dbReference>
<dbReference type="InterPro" id="IPR041413">
    <property type="entry name" value="MLTR_LBD"/>
</dbReference>
<dbReference type="InterPro" id="IPR001387">
    <property type="entry name" value="Cro/C1-type_HTH"/>
</dbReference>
<dbReference type="Proteomes" id="UP001431784">
    <property type="component" value="Unassembled WGS sequence"/>
</dbReference>
<comment type="caution">
    <text evidence="2">The sequence shown here is derived from an EMBL/GenBank/DDBJ whole genome shotgun (WGS) entry which is preliminary data.</text>
</comment>
<dbReference type="PANTHER" id="PTHR35010">
    <property type="entry name" value="BLL4672 PROTEIN-RELATED"/>
    <property type="match status" value="1"/>
</dbReference>
<dbReference type="SMART" id="SM00530">
    <property type="entry name" value="HTH_XRE"/>
    <property type="match status" value="1"/>
</dbReference>
<gene>
    <name evidence="2" type="ORF">PUT78_06990</name>
</gene>
<keyword evidence="3" id="KW-1185">Reference proteome</keyword>
<evidence type="ECO:0000313" key="2">
    <source>
        <dbReference type="EMBL" id="MDD7970840.1"/>
    </source>
</evidence>
<dbReference type="SUPFAM" id="SSF55785">
    <property type="entry name" value="PYP-like sensor domain (PAS domain)"/>
    <property type="match status" value="1"/>
</dbReference>
<proteinExistence type="predicted"/>
<feature type="domain" description="HTH cro/C1-type" evidence="1">
    <location>
        <begin position="16"/>
        <end position="88"/>
    </location>
</feature>
<evidence type="ECO:0000313" key="3">
    <source>
        <dbReference type="Proteomes" id="UP001431784"/>
    </source>
</evidence>
<sequence length="264" mass="30473">MNARSLDRSRTELSHFLRQHRERLSPADVGLPETGRRRTPGLRREEVAALAGVGLTWYTWFEQGRDIGVSEAFLLNISRALKLGDAECCHLFLLAHRRPPPADIYDWPSVNPRIQQIMDALDMMPAYVLSLGWDVVAWNAAAERLFGLAARERVERNFLRMVFADPEFRRHHPSFHDDGPRLIANFRCDLAIAPDNPALLALVDDLKKLSADFRRWWGQPARGEYIRGISQFLDHNIVTDFQHEMMTVDEHRYLRMIVCFPATT</sequence>
<dbReference type="Gene3D" id="3.30.450.180">
    <property type="match status" value="1"/>
</dbReference>
<name>A0ABT5T6U1_9RHOB</name>
<dbReference type="Pfam" id="PF17765">
    <property type="entry name" value="MLTR_LBD"/>
    <property type="match status" value="1"/>
</dbReference>
<evidence type="ECO:0000259" key="1">
    <source>
        <dbReference type="SMART" id="SM00530"/>
    </source>
</evidence>
<reference evidence="2" key="1">
    <citation type="submission" date="2023-02" db="EMBL/GenBank/DDBJ databases">
        <title>Description of Roseinatronobacter alkalisoli sp. nov., an alkaliphilic bacerium isolated from soda soil.</title>
        <authorList>
            <person name="Wei W."/>
        </authorList>
    </citation>
    <scope>NUCLEOTIDE SEQUENCE</scope>
    <source>
        <strain evidence="2">HJB301</strain>
    </source>
</reference>
<accession>A0ABT5T6U1</accession>
<dbReference type="CDD" id="cd00093">
    <property type="entry name" value="HTH_XRE"/>
    <property type="match status" value="1"/>
</dbReference>